<gene>
    <name evidence="15" type="ORF">PISL3812_04291</name>
</gene>
<organism evidence="15 16">
    <name type="scientific">Talaromyces islandicus</name>
    <name type="common">Penicillium islandicum</name>
    <dbReference type="NCBI Taxonomy" id="28573"/>
    <lineage>
        <taxon>Eukaryota</taxon>
        <taxon>Fungi</taxon>
        <taxon>Dikarya</taxon>
        <taxon>Ascomycota</taxon>
        <taxon>Pezizomycotina</taxon>
        <taxon>Eurotiomycetes</taxon>
        <taxon>Eurotiomycetidae</taxon>
        <taxon>Eurotiales</taxon>
        <taxon>Trichocomaceae</taxon>
        <taxon>Talaromyces</taxon>
        <taxon>Talaromyces sect. Islandici</taxon>
    </lineage>
</organism>
<dbReference type="GO" id="GO:0005789">
    <property type="term" value="C:endoplasmic reticulum membrane"/>
    <property type="evidence" value="ECO:0007669"/>
    <property type="project" value="UniProtKB-SubCell"/>
</dbReference>
<dbReference type="Proteomes" id="UP000054383">
    <property type="component" value="Unassembled WGS sequence"/>
</dbReference>
<reference evidence="15 16" key="1">
    <citation type="submission" date="2015-04" db="EMBL/GenBank/DDBJ databases">
        <authorList>
            <person name="Syromyatnikov M.Y."/>
            <person name="Popov V.N."/>
        </authorList>
    </citation>
    <scope>NUCLEOTIDE SEQUENCE [LARGE SCALE GENOMIC DNA]</scope>
    <source>
        <strain evidence="15">WF-38-12</strain>
    </source>
</reference>
<evidence type="ECO:0000256" key="3">
    <source>
        <dbReference type="ARBA" id="ARBA00022516"/>
    </source>
</evidence>
<evidence type="ECO:0000256" key="1">
    <source>
        <dbReference type="ARBA" id="ARBA00004477"/>
    </source>
</evidence>
<comment type="subcellular location">
    <subcellularLocation>
        <location evidence="1">Endoplasmic reticulum membrane</location>
        <topology evidence="1">Multi-pass membrane protein</topology>
    </subcellularLocation>
</comment>
<evidence type="ECO:0000256" key="9">
    <source>
        <dbReference type="ARBA" id="ARBA00023098"/>
    </source>
</evidence>
<keyword evidence="8" id="KW-0756">Sterol biosynthesis</keyword>
<keyword evidence="5" id="KW-0256">Endoplasmic reticulum</keyword>
<feature type="transmembrane region" description="Helical" evidence="13">
    <location>
        <begin position="54"/>
        <end position="75"/>
    </location>
</feature>
<keyword evidence="10 13" id="KW-0472">Membrane</keyword>
<dbReference type="PANTHER" id="PTHR15451">
    <property type="entry name" value="ERGOSTEROL BIOSYNTHETIC PROTEIN 28-RELATED"/>
    <property type="match status" value="1"/>
</dbReference>
<keyword evidence="6" id="KW-0752">Steroid biosynthesis</keyword>
<evidence type="ECO:0000256" key="11">
    <source>
        <dbReference type="ARBA" id="ARBA00023166"/>
    </source>
</evidence>
<comment type="similarity">
    <text evidence="2">Belongs to the ERG28 family.</text>
</comment>
<evidence type="ECO:0000256" key="8">
    <source>
        <dbReference type="ARBA" id="ARBA00023011"/>
    </source>
</evidence>
<keyword evidence="9" id="KW-0443">Lipid metabolism</keyword>
<evidence type="ECO:0000256" key="6">
    <source>
        <dbReference type="ARBA" id="ARBA00022955"/>
    </source>
</evidence>
<feature type="transmembrane region" description="Helical" evidence="13">
    <location>
        <begin position="12"/>
        <end position="33"/>
    </location>
</feature>
<evidence type="ECO:0000256" key="5">
    <source>
        <dbReference type="ARBA" id="ARBA00022824"/>
    </source>
</evidence>
<evidence type="ECO:0000256" key="4">
    <source>
        <dbReference type="ARBA" id="ARBA00022692"/>
    </source>
</evidence>
<keyword evidence="7 13" id="KW-1133">Transmembrane helix</keyword>
<dbReference type="GO" id="GO:0016126">
    <property type="term" value="P:sterol biosynthetic process"/>
    <property type="evidence" value="ECO:0007669"/>
    <property type="project" value="UniProtKB-KW"/>
</dbReference>
<dbReference type="Pfam" id="PF03694">
    <property type="entry name" value="Erg28"/>
    <property type="match status" value="1"/>
</dbReference>
<evidence type="ECO:0000256" key="7">
    <source>
        <dbReference type="ARBA" id="ARBA00022989"/>
    </source>
</evidence>
<evidence type="ECO:0000256" key="2">
    <source>
        <dbReference type="ARBA" id="ARBA00005377"/>
    </source>
</evidence>
<evidence type="ECO:0000313" key="16">
    <source>
        <dbReference type="Proteomes" id="UP000054383"/>
    </source>
</evidence>
<keyword evidence="11" id="KW-1207">Sterol metabolism</keyword>
<name>A0A0U1LV36_TALIS</name>
<dbReference type="GO" id="GO:0030674">
    <property type="term" value="F:protein-macromolecule adaptor activity"/>
    <property type="evidence" value="ECO:0007669"/>
    <property type="project" value="TreeGrafter"/>
</dbReference>
<evidence type="ECO:0000256" key="13">
    <source>
        <dbReference type="SAM" id="Phobius"/>
    </source>
</evidence>
<keyword evidence="3" id="KW-0444">Lipid biosynthesis</keyword>
<dbReference type="AlphaFoldDB" id="A0A0U1LV36"/>
<sequence>MASRWLPAHDGLLPYWLLLTSAASVFNTVGCYVSTDIPRRTYQGPVASAEVTGLSGRLFGTWTLLATVVRSYAAYRIASGDIYTMAFWSYAIALGHFGTEWLVYGTASMRKGLAVPFTVAFSTTVWMWTQWNFYVKA</sequence>
<evidence type="ECO:0000256" key="14">
    <source>
        <dbReference type="SAM" id="SignalP"/>
    </source>
</evidence>
<evidence type="ECO:0000256" key="10">
    <source>
        <dbReference type="ARBA" id="ARBA00023136"/>
    </source>
</evidence>
<dbReference type="EMBL" id="CVMT01000003">
    <property type="protein sequence ID" value="CRG87274.1"/>
    <property type="molecule type" value="Genomic_DNA"/>
</dbReference>
<dbReference type="InterPro" id="IPR005352">
    <property type="entry name" value="Erg28"/>
</dbReference>
<dbReference type="STRING" id="28573.A0A0U1LV36"/>
<accession>A0A0U1LV36</accession>
<evidence type="ECO:0000313" key="15">
    <source>
        <dbReference type="EMBL" id="CRG87274.1"/>
    </source>
</evidence>
<proteinExistence type="inferred from homology"/>
<dbReference type="OMA" id="AYAAFHI"/>
<feature type="chain" id="PRO_5006711267" evidence="14">
    <location>
        <begin position="23"/>
        <end position="137"/>
    </location>
</feature>
<keyword evidence="12" id="KW-0753">Steroid metabolism</keyword>
<evidence type="ECO:0000256" key="12">
    <source>
        <dbReference type="ARBA" id="ARBA00023221"/>
    </source>
</evidence>
<feature type="transmembrane region" description="Helical" evidence="13">
    <location>
        <begin position="113"/>
        <end position="131"/>
    </location>
</feature>
<keyword evidence="16" id="KW-1185">Reference proteome</keyword>
<feature type="transmembrane region" description="Helical" evidence="13">
    <location>
        <begin position="87"/>
        <end position="106"/>
    </location>
</feature>
<keyword evidence="4 13" id="KW-0812">Transmembrane</keyword>
<feature type="signal peptide" evidence="14">
    <location>
        <begin position="1"/>
        <end position="22"/>
    </location>
</feature>
<protein>
    <submittedName>
        <fullName evidence="15">Ergosterol biosynthetic protein 28</fullName>
    </submittedName>
</protein>
<dbReference type="PANTHER" id="PTHR15451:SF19">
    <property type="entry name" value="ERGOSTEROL BIOSYNTHETIC PROTEIN 28 HOMOLOG"/>
    <property type="match status" value="1"/>
</dbReference>
<dbReference type="OrthoDB" id="6485510at2759"/>
<keyword evidence="14" id="KW-0732">Signal</keyword>